<organism evidence="1 2">
    <name type="scientific">Vitis vinifera</name>
    <name type="common">Grape</name>
    <dbReference type="NCBI Taxonomy" id="29760"/>
    <lineage>
        <taxon>Eukaryota</taxon>
        <taxon>Viridiplantae</taxon>
        <taxon>Streptophyta</taxon>
        <taxon>Embryophyta</taxon>
        <taxon>Tracheophyta</taxon>
        <taxon>Spermatophyta</taxon>
        <taxon>Magnoliopsida</taxon>
        <taxon>eudicotyledons</taxon>
        <taxon>Gunneridae</taxon>
        <taxon>Pentapetalae</taxon>
        <taxon>rosids</taxon>
        <taxon>Vitales</taxon>
        <taxon>Vitaceae</taxon>
        <taxon>Viteae</taxon>
        <taxon>Vitis</taxon>
    </lineage>
</organism>
<keyword evidence="2" id="KW-1185">Reference proteome</keyword>
<dbReference type="PaxDb" id="29760-VIT_13s0147g00070.t01"/>
<name>D7SSE3_VITVI</name>
<proteinExistence type="predicted"/>
<evidence type="ECO:0000313" key="2">
    <source>
        <dbReference type="Proteomes" id="UP000009183"/>
    </source>
</evidence>
<dbReference type="Proteomes" id="UP000009183">
    <property type="component" value="Chromosome 13"/>
</dbReference>
<dbReference type="HOGENOM" id="CLU_2473533_0_0_1"/>
<sequence length="94" mass="10699">MREKSFMFPLCSLAGIPSSLHSSAKNSGGDLLVPPQKYINAFSFAENCVNQLLPSKKAKILGFDGRRREWHPRDYPKMMLLHSSRMNQLNTTFI</sequence>
<protein>
    <submittedName>
        <fullName evidence="1">Uncharacterized protein</fullName>
    </submittedName>
</protein>
<reference evidence="2" key="1">
    <citation type="journal article" date="2007" name="Nature">
        <title>The grapevine genome sequence suggests ancestral hexaploidization in major angiosperm phyla.</title>
        <authorList>
            <consortium name="The French-Italian Public Consortium for Grapevine Genome Characterization."/>
            <person name="Jaillon O."/>
            <person name="Aury J.-M."/>
            <person name="Noel B."/>
            <person name="Policriti A."/>
            <person name="Clepet C."/>
            <person name="Casagrande A."/>
            <person name="Choisne N."/>
            <person name="Aubourg S."/>
            <person name="Vitulo N."/>
            <person name="Jubin C."/>
            <person name="Vezzi A."/>
            <person name="Legeai F."/>
            <person name="Hugueney P."/>
            <person name="Dasilva C."/>
            <person name="Horner D."/>
            <person name="Mica E."/>
            <person name="Jublot D."/>
            <person name="Poulain J."/>
            <person name="Bruyere C."/>
            <person name="Billault A."/>
            <person name="Segurens B."/>
            <person name="Gouyvenoux M."/>
            <person name="Ugarte E."/>
            <person name="Cattonaro F."/>
            <person name="Anthouard V."/>
            <person name="Vico V."/>
            <person name="Del Fabbro C."/>
            <person name="Alaux M."/>
            <person name="Di Gaspero G."/>
            <person name="Dumas V."/>
            <person name="Felice N."/>
            <person name="Paillard S."/>
            <person name="Juman I."/>
            <person name="Moroldo M."/>
            <person name="Scalabrin S."/>
            <person name="Canaguier A."/>
            <person name="Le Clainche I."/>
            <person name="Malacrida G."/>
            <person name="Durand E."/>
            <person name="Pesole G."/>
            <person name="Laucou V."/>
            <person name="Chatelet P."/>
            <person name="Merdinoglu D."/>
            <person name="Delledonne M."/>
            <person name="Pezzotti M."/>
            <person name="Lecharny A."/>
            <person name="Scarpelli C."/>
            <person name="Artiguenave F."/>
            <person name="Pe M.E."/>
            <person name="Valle G."/>
            <person name="Morgante M."/>
            <person name="Caboche M."/>
            <person name="Adam-Blondon A.-F."/>
            <person name="Weissenbach J."/>
            <person name="Quetier F."/>
            <person name="Wincker P."/>
        </authorList>
    </citation>
    <scope>NUCLEOTIDE SEQUENCE [LARGE SCALE GENOMIC DNA]</scope>
    <source>
        <strain evidence="2">cv. Pinot noir / PN40024</strain>
    </source>
</reference>
<dbReference type="AlphaFoldDB" id="D7SSE3"/>
<evidence type="ECO:0000313" key="1">
    <source>
        <dbReference type="EMBL" id="CBI18575.3"/>
    </source>
</evidence>
<dbReference type="EMBL" id="FN594976">
    <property type="protein sequence ID" value="CBI18575.3"/>
    <property type="molecule type" value="Genomic_DNA"/>
</dbReference>
<gene>
    <name evidence="1" type="ordered locus">VIT_13s0147g00070</name>
</gene>
<dbReference type="InParanoid" id="D7SSE3"/>
<accession>D7SSE3</accession>